<evidence type="ECO:0000256" key="2">
    <source>
        <dbReference type="ARBA" id="ARBA00022573"/>
    </source>
</evidence>
<dbReference type="Pfam" id="PF02571">
    <property type="entry name" value="CbiJ"/>
    <property type="match status" value="1"/>
</dbReference>
<comment type="pathway">
    <text evidence="1">Cofactor biosynthesis; adenosylcobalamin biosynthesis.</text>
</comment>
<dbReference type="EC" id="1.3.1.106" evidence="4"/>
<gene>
    <name evidence="4" type="ORF">QJV27_06040</name>
</gene>
<evidence type="ECO:0000313" key="4">
    <source>
        <dbReference type="EMBL" id="MDI2090934.1"/>
    </source>
</evidence>
<keyword evidence="5" id="KW-1185">Reference proteome</keyword>
<dbReference type="PROSITE" id="PS51014">
    <property type="entry name" value="COBK_CBIJ"/>
    <property type="match status" value="1"/>
</dbReference>
<dbReference type="PANTHER" id="PTHR36925:SF1">
    <property type="entry name" value="COBALT-PRECORRIN-6A REDUCTASE"/>
    <property type="match status" value="1"/>
</dbReference>
<evidence type="ECO:0000256" key="1">
    <source>
        <dbReference type="ARBA" id="ARBA00004953"/>
    </source>
</evidence>
<accession>A0ABT6Q1E3</accession>
<proteinExistence type="predicted"/>
<comment type="caution">
    <text evidence="4">The sequence shown here is derived from an EMBL/GenBank/DDBJ whole genome shotgun (WGS) entry which is preliminary data.</text>
</comment>
<dbReference type="Proteomes" id="UP001431634">
    <property type="component" value="Unassembled WGS sequence"/>
</dbReference>
<dbReference type="NCBIfam" id="NF005968">
    <property type="entry name" value="PRK08057.1-2"/>
    <property type="match status" value="1"/>
</dbReference>
<dbReference type="NCBIfam" id="TIGR00715">
    <property type="entry name" value="precor6x_red"/>
    <property type="match status" value="1"/>
</dbReference>
<dbReference type="InterPro" id="IPR003723">
    <property type="entry name" value="Precorrin-6x_reduct"/>
</dbReference>
<protein>
    <submittedName>
        <fullName evidence="4">Cobalt-precorrin-6A reductase</fullName>
        <ecNumber evidence="4">1.3.1.106</ecNumber>
    </submittedName>
</protein>
<evidence type="ECO:0000313" key="5">
    <source>
        <dbReference type="Proteomes" id="UP001431634"/>
    </source>
</evidence>
<dbReference type="EMBL" id="JASBAO010000001">
    <property type="protein sequence ID" value="MDI2090934.1"/>
    <property type="molecule type" value="Genomic_DNA"/>
</dbReference>
<keyword evidence="2" id="KW-0169">Cobalamin biosynthesis</keyword>
<dbReference type="PANTHER" id="PTHR36925">
    <property type="entry name" value="COBALT-PRECORRIN-6A REDUCTASE"/>
    <property type="match status" value="1"/>
</dbReference>
<name>A0ABT6Q1E3_9PROT</name>
<organism evidence="4 5">
    <name type="scientific">Commensalibacter oyaizuii</name>
    <dbReference type="NCBI Taxonomy" id="3043873"/>
    <lineage>
        <taxon>Bacteria</taxon>
        <taxon>Pseudomonadati</taxon>
        <taxon>Pseudomonadota</taxon>
        <taxon>Alphaproteobacteria</taxon>
        <taxon>Acetobacterales</taxon>
        <taxon>Acetobacteraceae</taxon>
    </lineage>
</organism>
<evidence type="ECO:0000256" key="3">
    <source>
        <dbReference type="ARBA" id="ARBA00023002"/>
    </source>
</evidence>
<reference evidence="4" key="1">
    <citation type="submission" date="2023-05" db="EMBL/GenBank/DDBJ databases">
        <title>Whole genome sequence of Commensalibacter sp.</title>
        <authorList>
            <person name="Charoenyingcharoen P."/>
            <person name="Yukphan P."/>
        </authorList>
    </citation>
    <scope>NUCLEOTIDE SEQUENCE</scope>
    <source>
        <strain evidence="4">TBRC 16381</strain>
    </source>
</reference>
<sequence length="244" mass="27128">MLGGTTEAIQLVGGISTDNKYDVIYSLAGVTKAPAFPPQVTTRVGGFGGGVKMAQWVQDHQIDGIIDATHPFAQQITNNAFQVAQITQIPYLRLERPAWEKQTGDRWLEVNSVSETVEVLGQHPQRVFLTIGRKEILPFKACSVQHSYVIRSVDYPDKVYIPQNSHIIQAKGPFLLSDELMLLKQFDINCIVSKNSGGETIYAKIIAARQLGIPVIMVKRPTMPCMPTINSWQEAYQQISQIFG</sequence>
<dbReference type="GO" id="GO:0016491">
    <property type="term" value="F:oxidoreductase activity"/>
    <property type="evidence" value="ECO:0007669"/>
    <property type="project" value="UniProtKB-KW"/>
</dbReference>
<keyword evidence="3 4" id="KW-0560">Oxidoreductase</keyword>